<dbReference type="InParanoid" id="E3M931"/>
<dbReference type="PANTHER" id="PTHR22743">
    <property type="entry name" value="MEPRIN/TRAF-LIKE MATH FAMILY-C.ELEGANS"/>
    <property type="match status" value="1"/>
</dbReference>
<dbReference type="HOGENOM" id="CLU_036654_1_1_1"/>
<keyword evidence="3" id="KW-1185">Reference proteome</keyword>
<evidence type="ECO:0000259" key="1">
    <source>
        <dbReference type="PROSITE" id="PS50097"/>
    </source>
</evidence>
<protein>
    <recommendedName>
        <fullName evidence="1">BTB domain-containing protein</fullName>
    </recommendedName>
</protein>
<dbReference type="InterPro" id="IPR052664">
    <property type="entry name" value="BTB-MATH_domain_protein"/>
</dbReference>
<dbReference type="CDD" id="cd18186">
    <property type="entry name" value="BTB_POZ_ZBTB_KLHL-like"/>
    <property type="match status" value="1"/>
</dbReference>
<dbReference type="SUPFAM" id="SSF54695">
    <property type="entry name" value="POZ domain"/>
    <property type="match status" value="1"/>
</dbReference>
<dbReference type="eggNOG" id="ENOG502TEZ6">
    <property type="taxonomic scope" value="Eukaryota"/>
</dbReference>
<dbReference type="Pfam" id="PF00651">
    <property type="entry name" value="BTB"/>
    <property type="match status" value="1"/>
</dbReference>
<dbReference type="EMBL" id="DS268430">
    <property type="protein sequence ID" value="EFO96408.1"/>
    <property type="molecule type" value="Genomic_DNA"/>
</dbReference>
<sequence>MSEGAPPSKRLCGVLLRRETEETSPRKNILEFDGSDTNLHDVVLLVQNRKFYVNKKQLAVHSKFFHRMFFGGFEETEKDEIEIKDLDATQFHIFLEAVYGVLYVDDSIVEGLIELADRFDCEHILKKCKEHLMEMKNGSSNKLLRMAIRYDMKPLKTKILSSIKTKRDLRDLIRPTTDGFDHETMNFLLEKSLGMEQGPVFFEDGFPGSSTIESARTVSRWLAMRDTD</sequence>
<reference evidence="2" key="1">
    <citation type="submission" date="2007-07" db="EMBL/GenBank/DDBJ databases">
        <title>PCAP assembly of the Caenorhabditis remanei genome.</title>
        <authorList>
            <consortium name="The Caenorhabditis remanei Sequencing Consortium"/>
            <person name="Wilson R.K."/>
        </authorList>
    </citation>
    <scope>NUCLEOTIDE SEQUENCE [LARGE SCALE GENOMIC DNA]</scope>
    <source>
        <strain evidence="2">PB4641</strain>
    </source>
</reference>
<dbReference type="PANTHER" id="PTHR22743:SF165">
    <property type="entry name" value="BTB AND MATH DOMAIN CONTAINING-RELATED"/>
    <property type="match status" value="1"/>
</dbReference>
<dbReference type="PROSITE" id="PS50097">
    <property type="entry name" value="BTB"/>
    <property type="match status" value="1"/>
</dbReference>
<name>E3M931_CAERE</name>
<evidence type="ECO:0000313" key="2">
    <source>
        <dbReference type="EMBL" id="EFO96408.1"/>
    </source>
</evidence>
<dbReference type="KEGG" id="crq:GCK72_007570"/>
<dbReference type="OrthoDB" id="437903at2759"/>
<dbReference type="InterPro" id="IPR011333">
    <property type="entry name" value="SKP1/BTB/POZ_sf"/>
</dbReference>
<proteinExistence type="predicted"/>
<dbReference type="Proteomes" id="UP000008281">
    <property type="component" value="Unassembled WGS sequence"/>
</dbReference>
<dbReference type="InterPro" id="IPR000210">
    <property type="entry name" value="BTB/POZ_dom"/>
</dbReference>
<dbReference type="SMART" id="SM00225">
    <property type="entry name" value="BTB"/>
    <property type="match status" value="1"/>
</dbReference>
<dbReference type="OMA" id="CKEHLME"/>
<evidence type="ECO:0000313" key="3">
    <source>
        <dbReference type="Proteomes" id="UP000008281"/>
    </source>
</evidence>
<dbReference type="AlphaFoldDB" id="E3M931"/>
<dbReference type="GeneID" id="9805161"/>
<dbReference type="RefSeq" id="XP_003107350.2">
    <property type="nucleotide sequence ID" value="XM_003107302.2"/>
</dbReference>
<organism evidence="3">
    <name type="scientific">Caenorhabditis remanei</name>
    <name type="common">Caenorhabditis vulgaris</name>
    <dbReference type="NCBI Taxonomy" id="31234"/>
    <lineage>
        <taxon>Eukaryota</taxon>
        <taxon>Metazoa</taxon>
        <taxon>Ecdysozoa</taxon>
        <taxon>Nematoda</taxon>
        <taxon>Chromadorea</taxon>
        <taxon>Rhabditida</taxon>
        <taxon>Rhabditina</taxon>
        <taxon>Rhabditomorpha</taxon>
        <taxon>Rhabditoidea</taxon>
        <taxon>Rhabditidae</taxon>
        <taxon>Peloderinae</taxon>
        <taxon>Caenorhabditis</taxon>
    </lineage>
</organism>
<gene>
    <name evidence="2" type="ORF">CRE_14613</name>
</gene>
<dbReference type="Gene3D" id="3.30.710.10">
    <property type="entry name" value="Potassium Channel Kv1.1, Chain A"/>
    <property type="match status" value="1"/>
</dbReference>
<accession>E3M931</accession>
<feature type="domain" description="BTB" evidence="1">
    <location>
        <begin position="40"/>
        <end position="99"/>
    </location>
</feature>
<dbReference type="CTD" id="9805161"/>